<reference evidence="2 3" key="1">
    <citation type="submission" date="2018-06" db="EMBL/GenBank/DDBJ databases">
        <title>A transcriptomic atlas of mushroom development highlights an independent origin of complex multicellularity.</title>
        <authorList>
            <consortium name="DOE Joint Genome Institute"/>
            <person name="Krizsan K."/>
            <person name="Almasi E."/>
            <person name="Merenyi Z."/>
            <person name="Sahu N."/>
            <person name="Viragh M."/>
            <person name="Koszo T."/>
            <person name="Mondo S."/>
            <person name="Kiss B."/>
            <person name="Balint B."/>
            <person name="Kues U."/>
            <person name="Barry K."/>
            <person name="Hegedus J.C."/>
            <person name="Henrissat B."/>
            <person name="Johnson J."/>
            <person name="Lipzen A."/>
            <person name="Ohm R."/>
            <person name="Nagy I."/>
            <person name="Pangilinan J."/>
            <person name="Yan J."/>
            <person name="Xiong Y."/>
            <person name="Grigoriev I.V."/>
            <person name="Hibbett D.S."/>
            <person name="Nagy L.G."/>
        </authorList>
    </citation>
    <scope>NUCLEOTIDE SEQUENCE [LARGE SCALE GENOMIC DNA]</scope>
    <source>
        <strain evidence="2 3">SZMC22713</strain>
    </source>
</reference>
<evidence type="ECO:0000256" key="1">
    <source>
        <dbReference type="SAM" id="MobiDB-lite"/>
    </source>
</evidence>
<protein>
    <submittedName>
        <fullName evidence="2">Uncharacterized protein</fullName>
    </submittedName>
</protein>
<sequence>MSSISNAPLQSELDGAPLTHVHEWAEETALVLTADGRPSIDKDIASSLVTTTGTGTGLGNAIPTLRIAHATYPASTTPLPPTLGVQGGASTATTPGLELPGAFPKSAMGGSGTTGQTDIAQTAKNALGTACETTAQYGSAMYRTLQSYLREYPSTNRRYPTNSHLRSLQLASNLPPQTLIGNNSATPLPPRTHRSWRRRRCCGCRCCCAAGTAAGLHDLHDLHEHHEGTVTHAQSHTRNTGNEPLPGPGSDADAQPAGVNVPQSGGLPAAGVPDDIFTHHNGKAGTPPSKDTSTPPVSTTGMTTTPPSAPSKDTPTTQAKEKGPVTTTPPAPFTKDTSGAATSGQTPSKQSSKPAPSTVGDLDNANNTSDSGKVGGVKAKVADVKDGVGAKAAGATDAAKSALPGPGRDRELHDSSEDEGKKPGLMGKLQVKMKVLSGKLGRDKEKVEEGKKMQSPT</sequence>
<feature type="compositionally biased region" description="Low complexity" evidence="1">
    <location>
        <begin position="369"/>
        <end position="379"/>
    </location>
</feature>
<dbReference type="Proteomes" id="UP000294933">
    <property type="component" value="Unassembled WGS sequence"/>
</dbReference>
<feature type="compositionally biased region" description="Low complexity" evidence="1">
    <location>
        <begin position="292"/>
        <end position="306"/>
    </location>
</feature>
<gene>
    <name evidence="2" type="ORF">BD410DRAFT_842926</name>
</gene>
<feature type="compositionally biased region" description="Low complexity" evidence="1">
    <location>
        <begin position="389"/>
        <end position="402"/>
    </location>
</feature>
<feature type="compositionally biased region" description="Polar residues" evidence="1">
    <location>
        <begin position="335"/>
        <end position="355"/>
    </location>
</feature>
<evidence type="ECO:0000313" key="2">
    <source>
        <dbReference type="EMBL" id="TDL18305.1"/>
    </source>
</evidence>
<dbReference type="AlphaFoldDB" id="A0A4Y7PT14"/>
<feature type="compositionally biased region" description="Basic and acidic residues" evidence="1">
    <location>
        <begin position="440"/>
        <end position="457"/>
    </location>
</feature>
<accession>A0A4Y7PT14</accession>
<proteinExistence type="predicted"/>
<keyword evidence="3" id="KW-1185">Reference proteome</keyword>
<feature type="compositionally biased region" description="Basic and acidic residues" evidence="1">
    <location>
        <begin position="407"/>
        <end position="422"/>
    </location>
</feature>
<feature type="region of interest" description="Disordered" evidence="1">
    <location>
        <begin position="228"/>
        <end position="457"/>
    </location>
</feature>
<name>A0A4Y7PT14_9AGAM</name>
<feature type="compositionally biased region" description="Polar residues" evidence="1">
    <location>
        <begin position="231"/>
        <end position="242"/>
    </location>
</feature>
<dbReference type="OrthoDB" id="3268823at2759"/>
<dbReference type="VEuPathDB" id="FungiDB:BD410DRAFT_842926"/>
<organism evidence="2 3">
    <name type="scientific">Rickenella mellea</name>
    <dbReference type="NCBI Taxonomy" id="50990"/>
    <lineage>
        <taxon>Eukaryota</taxon>
        <taxon>Fungi</taxon>
        <taxon>Dikarya</taxon>
        <taxon>Basidiomycota</taxon>
        <taxon>Agaricomycotina</taxon>
        <taxon>Agaricomycetes</taxon>
        <taxon>Hymenochaetales</taxon>
        <taxon>Rickenellaceae</taxon>
        <taxon>Rickenella</taxon>
    </lineage>
</organism>
<evidence type="ECO:0000313" key="3">
    <source>
        <dbReference type="Proteomes" id="UP000294933"/>
    </source>
</evidence>
<dbReference type="EMBL" id="ML170209">
    <property type="protein sequence ID" value="TDL18305.1"/>
    <property type="molecule type" value="Genomic_DNA"/>
</dbReference>